<dbReference type="InterPro" id="IPR036893">
    <property type="entry name" value="SBP_sf"/>
</dbReference>
<dbReference type="SUPFAM" id="SSF103612">
    <property type="entry name" value="SBT domain"/>
    <property type="match status" value="1"/>
</dbReference>
<feature type="domain" description="SBP-type" evidence="5">
    <location>
        <begin position="357"/>
        <end position="434"/>
    </location>
</feature>
<dbReference type="EMBL" id="GBEZ01025506">
    <property type="protein sequence ID" value="JAC61588.1"/>
    <property type="molecule type" value="Transcribed_RNA"/>
</dbReference>
<dbReference type="GO" id="GO:0003677">
    <property type="term" value="F:DNA binding"/>
    <property type="evidence" value="ECO:0007669"/>
    <property type="project" value="InterPro"/>
</dbReference>
<dbReference type="Gene3D" id="4.10.1100.10">
    <property type="entry name" value="Transcription factor, SBP-box domain"/>
    <property type="match status" value="1"/>
</dbReference>
<evidence type="ECO:0000256" key="4">
    <source>
        <dbReference type="SAM" id="MobiDB-lite"/>
    </source>
</evidence>
<dbReference type="Pfam" id="PF03110">
    <property type="entry name" value="SBP"/>
    <property type="match status" value="1"/>
</dbReference>
<feature type="region of interest" description="Disordered" evidence="4">
    <location>
        <begin position="112"/>
        <end position="149"/>
    </location>
</feature>
<gene>
    <name evidence="6" type="ORF">TSPGSL018_25824</name>
</gene>
<dbReference type="PANTHER" id="PTHR31251">
    <property type="entry name" value="SQUAMOSA PROMOTER-BINDING-LIKE PROTEIN 4"/>
    <property type="match status" value="1"/>
</dbReference>
<feature type="region of interest" description="Disordered" evidence="4">
    <location>
        <begin position="288"/>
        <end position="353"/>
    </location>
</feature>
<accession>A0A061QPH2</accession>
<feature type="compositionally biased region" description="Basic and acidic residues" evidence="4">
    <location>
        <begin position="344"/>
        <end position="353"/>
    </location>
</feature>
<keyword evidence="2" id="KW-0863">Zinc-finger</keyword>
<dbReference type="AlphaFoldDB" id="A0A061QPH2"/>
<dbReference type="PROSITE" id="PS51141">
    <property type="entry name" value="ZF_SBP"/>
    <property type="match status" value="1"/>
</dbReference>
<organism evidence="6">
    <name type="scientific">Tetraselmis sp. GSL018</name>
    <dbReference type="NCBI Taxonomy" id="582737"/>
    <lineage>
        <taxon>Eukaryota</taxon>
        <taxon>Viridiplantae</taxon>
        <taxon>Chlorophyta</taxon>
        <taxon>core chlorophytes</taxon>
        <taxon>Chlorodendrophyceae</taxon>
        <taxon>Chlorodendrales</taxon>
        <taxon>Chlorodendraceae</taxon>
        <taxon>Tetraselmis</taxon>
    </lineage>
</organism>
<proteinExistence type="predicted"/>
<dbReference type="InterPro" id="IPR044817">
    <property type="entry name" value="SBP-like"/>
</dbReference>
<keyword evidence="3" id="KW-0862">Zinc</keyword>
<feature type="compositionally biased region" description="Basic and acidic residues" evidence="4">
    <location>
        <begin position="114"/>
        <end position="129"/>
    </location>
</feature>
<reference evidence="6" key="1">
    <citation type="submission" date="2014-05" db="EMBL/GenBank/DDBJ databases">
        <title>The transcriptome of the halophilic microalga Tetraselmis sp. GSL018 isolated from the Great Salt Lake, Utah.</title>
        <authorList>
            <person name="Jinkerson R.E."/>
            <person name="D'Adamo S."/>
            <person name="Posewitz M.C."/>
        </authorList>
    </citation>
    <scope>NUCLEOTIDE SEQUENCE</scope>
    <source>
        <strain evidence="6">GSL018</strain>
    </source>
</reference>
<dbReference type="GO" id="GO:0008270">
    <property type="term" value="F:zinc ion binding"/>
    <property type="evidence" value="ECO:0007669"/>
    <property type="project" value="UniProtKB-KW"/>
</dbReference>
<feature type="region of interest" description="Disordered" evidence="4">
    <location>
        <begin position="426"/>
        <end position="446"/>
    </location>
</feature>
<feature type="compositionally biased region" description="Polar residues" evidence="4">
    <location>
        <begin position="301"/>
        <end position="325"/>
    </location>
</feature>
<evidence type="ECO:0000256" key="2">
    <source>
        <dbReference type="ARBA" id="ARBA00022771"/>
    </source>
</evidence>
<evidence type="ECO:0000256" key="1">
    <source>
        <dbReference type="ARBA" id="ARBA00022723"/>
    </source>
</evidence>
<evidence type="ECO:0000259" key="5">
    <source>
        <dbReference type="PROSITE" id="PS51141"/>
    </source>
</evidence>
<feature type="region of interest" description="Disordered" evidence="4">
    <location>
        <begin position="1"/>
        <end position="48"/>
    </location>
</feature>
<evidence type="ECO:0000256" key="3">
    <source>
        <dbReference type="ARBA" id="ARBA00022833"/>
    </source>
</evidence>
<feature type="compositionally biased region" description="Basic residues" evidence="4">
    <location>
        <begin position="427"/>
        <end position="438"/>
    </location>
</feature>
<dbReference type="GO" id="GO:0005634">
    <property type="term" value="C:nucleus"/>
    <property type="evidence" value="ECO:0007669"/>
    <property type="project" value="InterPro"/>
</dbReference>
<feature type="region of interest" description="Disordered" evidence="4">
    <location>
        <begin position="194"/>
        <end position="222"/>
    </location>
</feature>
<name>A0A061QPH2_9CHLO</name>
<dbReference type="PANTHER" id="PTHR31251:SF169">
    <property type="entry name" value="SQUAMOSA PROMOTER-BINDING-LIKE PROTEIN 8"/>
    <property type="match status" value="1"/>
</dbReference>
<dbReference type="InterPro" id="IPR004333">
    <property type="entry name" value="SBP_dom"/>
</dbReference>
<protein>
    <recommendedName>
        <fullName evidence="5">SBP-type domain-containing protein</fullName>
    </recommendedName>
</protein>
<feature type="compositionally biased region" description="Basic and acidic residues" evidence="4">
    <location>
        <begin position="194"/>
        <end position="203"/>
    </location>
</feature>
<sequence>MSERKRTAELPPSPVSEQAGVASVPRAVQQKRTKNDTASPVVTTYPDFKHGNSIYSSDRYIQKELELQYRLARARDMLADRCGTEHIPVNYFHGLPHRSSRVVLAGQGLQQDFSSDRKGTSQVESDKYRAVSRTTDSPENFPAHSSAVVGGSTAPGEVSDWLLRNALALRQQSSTGSSAFLFPQRMSRDSENYLSSYRRDDQPRTCSVPSMEHSAGGAASLDKPGPFSSIGLQEQAAAYIREAKAALLSSGQLSPTNSLVYRLLVSASGFLDESLQLSGYGLVSRGRTSSLQTDEADPGPSQASIQPSSVEAPLSNPQGNPSHSPADSAEFVSPPSQNSDLCEESGRDDADRKPPKLFHCHVCGTAVRSDAVNSYRRRRRVCTTCFKAWVCYQDGKPVRFCQSCSRAHDIADFDEGRRSCREELRKHASRRREQRRAGRVSEQGDN</sequence>
<keyword evidence="1" id="KW-0479">Metal-binding</keyword>
<evidence type="ECO:0000313" key="6">
    <source>
        <dbReference type="EMBL" id="JAC61588.1"/>
    </source>
</evidence>